<dbReference type="InterPro" id="IPR046342">
    <property type="entry name" value="CBS_dom_sf"/>
</dbReference>
<dbReference type="PROSITE" id="PS51371">
    <property type="entry name" value="CBS"/>
    <property type="match status" value="2"/>
</dbReference>
<dbReference type="SUPFAM" id="SSF54631">
    <property type="entry name" value="CBS-domain pair"/>
    <property type="match status" value="1"/>
</dbReference>
<evidence type="ECO:0000259" key="2">
    <source>
        <dbReference type="PROSITE" id="PS51371"/>
    </source>
</evidence>
<comment type="caution">
    <text evidence="3">The sequence shown here is derived from an EMBL/GenBank/DDBJ whole genome shotgun (WGS) entry which is preliminary data.</text>
</comment>
<evidence type="ECO:0000256" key="1">
    <source>
        <dbReference type="PROSITE-ProRule" id="PRU00703"/>
    </source>
</evidence>
<dbReference type="Gene3D" id="3.10.580.10">
    <property type="entry name" value="CBS-domain"/>
    <property type="match status" value="1"/>
</dbReference>
<name>A0A7C9QVB1_9PROT</name>
<accession>A0A7C9QVB1</accession>
<dbReference type="InterPro" id="IPR000644">
    <property type="entry name" value="CBS_dom"/>
</dbReference>
<dbReference type="AlphaFoldDB" id="A0A7C9QVB1"/>
<keyword evidence="4" id="KW-1185">Reference proteome</keyword>
<sequence>MTCAPYVVPASAVLRCDDSVAKAMSLVAASCFAPLPVLSAEGRVVGLFGPRELARLLLPTGARLAGGNFTLGFLSEQPEGLRERLASVAGDDVARHMAPHTPIRAETSLHEALRRMHHGATYQSVVDDQGRLVGMLTAASVLTTLVEER</sequence>
<feature type="domain" description="CBS" evidence="2">
    <location>
        <begin position="94"/>
        <end position="149"/>
    </location>
</feature>
<feature type="domain" description="CBS" evidence="2">
    <location>
        <begin position="1"/>
        <end position="64"/>
    </location>
</feature>
<evidence type="ECO:0000313" key="4">
    <source>
        <dbReference type="Proteomes" id="UP000480684"/>
    </source>
</evidence>
<organism evidence="3 4">
    <name type="scientific">Magnetospirillum aberrantis SpK</name>
    <dbReference type="NCBI Taxonomy" id="908842"/>
    <lineage>
        <taxon>Bacteria</taxon>
        <taxon>Pseudomonadati</taxon>
        <taxon>Pseudomonadota</taxon>
        <taxon>Alphaproteobacteria</taxon>
        <taxon>Rhodospirillales</taxon>
        <taxon>Rhodospirillaceae</taxon>
        <taxon>Magnetospirillum</taxon>
    </lineage>
</organism>
<dbReference type="Pfam" id="PF00571">
    <property type="entry name" value="CBS"/>
    <property type="match status" value="1"/>
</dbReference>
<dbReference type="EMBL" id="JAAIYP010000039">
    <property type="protein sequence ID" value="NFV81061.1"/>
    <property type="molecule type" value="Genomic_DNA"/>
</dbReference>
<dbReference type="RefSeq" id="WP_163680484.1">
    <property type="nucleotide sequence ID" value="NZ_JAAIYP010000039.1"/>
</dbReference>
<gene>
    <name evidence="3" type="ORF">G4223_13160</name>
</gene>
<proteinExistence type="predicted"/>
<keyword evidence="1" id="KW-0129">CBS domain</keyword>
<protein>
    <submittedName>
        <fullName evidence="3">CBS domain-containing protein</fullName>
    </submittedName>
</protein>
<evidence type="ECO:0000313" key="3">
    <source>
        <dbReference type="EMBL" id="NFV81061.1"/>
    </source>
</evidence>
<reference evidence="3 4" key="1">
    <citation type="submission" date="2020-02" db="EMBL/GenBank/DDBJ databases">
        <authorList>
            <person name="Dziuba M."/>
            <person name="Kuznetsov B."/>
            <person name="Mardanov A."/>
            <person name="Ravin N."/>
            <person name="Grouzdev D."/>
        </authorList>
    </citation>
    <scope>NUCLEOTIDE SEQUENCE [LARGE SCALE GENOMIC DNA]</scope>
    <source>
        <strain evidence="3 4">SpK</strain>
    </source>
</reference>
<dbReference type="Proteomes" id="UP000480684">
    <property type="component" value="Unassembled WGS sequence"/>
</dbReference>